<feature type="compositionally biased region" description="Low complexity" evidence="3">
    <location>
        <begin position="510"/>
        <end position="522"/>
    </location>
</feature>
<keyword evidence="7" id="KW-1185">Reference proteome</keyword>
<feature type="transmembrane region" description="Helical" evidence="4">
    <location>
        <begin position="734"/>
        <end position="754"/>
    </location>
</feature>
<feature type="region of interest" description="Disordered" evidence="3">
    <location>
        <begin position="85"/>
        <end position="284"/>
    </location>
</feature>
<dbReference type="InterPro" id="IPR036860">
    <property type="entry name" value="SH2_dom_sf"/>
</dbReference>
<dbReference type="PROSITE" id="PS50001">
    <property type="entry name" value="SH2"/>
    <property type="match status" value="1"/>
</dbReference>
<gene>
    <name evidence="6" type="ORF">O3P69_020271</name>
</gene>
<feature type="domain" description="SH2" evidence="5">
    <location>
        <begin position="620"/>
        <end position="659"/>
    </location>
</feature>
<dbReference type="InterPro" id="IPR000980">
    <property type="entry name" value="SH2"/>
</dbReference>
<dbReference type="EMBL" id="JARAKH010000029">
    <property type="protein sequence ID" value="KAK8388262.1"/>
    <property type="molecule type" value="Genomic_DNA"/>
</dbReference>
<feature type="region of interest" description="Disordered" evidence="3">
    <location>
        <begin position="500"/>
        <end position="585"/>
    </location>
</feature>
<evidence type="ECO:0000256" key="1">
    <source>
        <dbReference type="ARBA" id="ARBA00022999"/>
    </source>
</evidence>
<name>A0AAW0TPG9_SCYPA</name>
<feature type="compositionally biased region" description="Low complexity" evidence="3">
    <location>
        <begin position="546"/>
        <end position="559"/>
    </location>
</feature>
<keyword evidence="4" id="KW-0472">Membrane</keyword>
<evidence type="ECO:0000313" key="6">
    <source>
        <dbReference type="EMBL" id="KAK8388262.1"/>
    </source>
</evidence>
<dbReference type="Pfam" id="PF00017">
    <property type="entry name" value="SH2"/>
    <property type="match status" value="1"/>
</dbReference>
<dbReference type="GO" id="GO:0001784">
    <property type="term" value="F:phosphotyrosine residue binding"/>
    <property type="evidence" value="ECO:0007669"/>
    <property type="project" value="TreeGrafter"/>
</dbReference>
<keyword evidence="4" id="KW-0812">Transmembrane</keyword>
<dbReference type="Gene3D" id="3.30.505.10">
    <property type="entry name" value="SH2 domain"/>
    <property type="match status" value="1"/>
</dbReference>
<feature type="transmembrane region" description="Helical" evidence="4">
    <location>
        <begin position="711"/>
        <end position="728"/>
    </location>
</feature>
<feature type="region of interest" description="Disordered" evidence="3">
    <location>
        <begin position="346"/>
        <end position="372"/>
    </location>
</feature>
<feature type="region of interest" description="Disordered" evidence="3">
    <location>
        <begin position="399"/>
        <end position="420"/>
    </location>
</feature>
<accession>A0AAW0TPG9</accession>
<dbReference type="InterPro" id="IPR051846">
    <property type="entry name" value="SH2_domain_adapters"/>
</dbReference>
<dbReference type="PANTHER" id="PTHR15127:SF32">
    <property type="entry name" value="HEAVYWEIGHT, ISOFORM A"/>
    <property type="match status" value="1"/>
</dbReference>
<evidence type="ECO:0000256" key="4">
    <source>
        <dbReference type="SAM" id="Phobius"/>
    </source>
</evidence>
<comment type="caution">
    <text evidence="6">The sequence shown here is derived from an EMBL/GenBank/DDBJ whole genome shotgun (WGS) entry which is preliminary data.</text>
</comment>
<dbReference type="Proteomes" id="UP001487740">
    <property type="component" value="Unassembled WGS sequence"/>
</dbReference>
<evidence type="ECO:0000259" key="5">
    <source>
        <dbReference type="PROSITE" id="PS50001"/>
    </source>
</evidence>
<dbReference type="SUPFAM" id="SSF55550">
    <property type="entry name" value="SH2 domain"/>
    <property type="match status" value="1"/>
</dbReference>
<organism evidence="6 7">
    <name type="scientific">Scylla paramamosain</name>
    <name type="common">Mud crab</name>
    <dbReference type="NCBI Taxonomy" id="85552"/>
    <lineage>
        <taxon>Eukaryota</taxon>
        <taxon>Metazoa</taxon>
        <taxon>Ecdysozoa</taxon>
        <taxon>Arthropoda</taxon>
        <taxon>Crustacea</taxon>
        <taxon>Multicrustacea</taxon>
        <taxon>Malacostraca</taxon>
        <taxon>Eumalacostraca</taxon>
        <taxon>Eucarida</taxon>
        <taxon>Decapoda</taxon>
        <taxon>Pleocyemata</taxon>
        <taxon>Brachyura</taxon>
        <taxon>Eubrachyura</taxon>
        <taxon>Portunoidea</taxon>
        <taxon>Portunidae</taxon>
        <taxon>Portuninae</taxon>
        <taxon>Scylla</taxon>
    </lineage>
</organism>
<feature type="compositionally biased region" description="Acidic residues" evidence="3">
    <location>
        <begin position="170"/>
        <end position="181"/>
    </location>
</feature>
<proteinExistence type="predicted"/>
<evidence type="ECO:0000256" key="2">
    <source>
        <dbReference type="PROSITE-ProRule" id="PRU00191"/>
    </source>
</evidence>
<keyword evidence="1 2" id="KW-0727">SH2 domain</keyword>
<feature type="transmembrane region" description="Helical" evidence="4">
    <location>
        <begin position="680"/>
        <end position="704"/>
    </location>
</feature>
<dbReference type="PANTHER" id="PTHR15127">
    <property type="entry name" value="HEAVYWEIGHT, ISOFORM A"/>
    <property type="match status" value="1"/>
</dbReference>
<evidence type="ECO:0000313" key="7">
    <source>
        <dbReference type="Proteomes" id="UP001487740"/>
    </source>
</evidence>
<protein>
    <recommendedName>
        <fullName evidence="5">SH2 domain-containing protein</fullName>
    </recommendedName>
</protein>
<sequence>MTTQILQPIPSLVFTVLINRPVCRLSARAQHAMAQRNRRQIYETAFDSKPAACYRQVERKGEEGGDLIDRIANHPILQLLSFRRRTSRSSATPAHPPPTSSVLPSTSTDPKFQVGVFTPKGGRRERGRGRGGVAPRPARSVSTHHITERHVRPIALSKSDDEILTRGSDSLEEEDRVEDYVEGQTAQELSAALHPNSMVGDDYFTHTEKKTPRKKKSRSREKPELSKSQAIPARPPPRPVHLRSPPGTAPLPLKFSKKPSGNDKSPSSWFSPPRQKDLSLPIKKSLSKELTGLGTAAPPSQSRASLNASMEVLLDASSQRELKGCLLPPPGRQFCSVESVVSSLESLRSSASEGSSAPSSYKSSLGSDSSLLSRPALNLSAPHRSLIQSAKFQILSPISDKSQEPSSETGGGSQKASPQDLVDMRLRAPPLRPALRPHLRHDFRNCHHPLPGPGGEGDVQGSDSGISIEYGHHHRGGGGPEVPYGDLPFDMPKLRRRLAAAAARGGGGKTSLSSSTSSLSSGANSEAPHMPPSRITHPSISRLQVSEGLSGTSSSTSSDWDSRSRSSADSSDEQGTPKLRREGSLGRNQKEGLALDLGCAALAIKGQKVDVKLPLLKQGWYHGALSRTEAEATLRHCAEGSYLVRSLHLARHQYSLALKWVPTPYCTAAFLCIPLLFECFVYFNLMLVFSASLASIHIYGFYLFSDCCSHQIFLGTFTLYVLYSYLLSKSYIPGLYSIKIFALVFSTVLCQVRYSIGTLRSCTKLEALT</sequence>
<reference evidence="6 7" key="1">
    <citation type="submission" date="2023-03" db="EMBL/GenBank/DDBJ databases">
        <title>High-quality genome of Scylla paramamosain provides insights in environmental adaptation.</title>
        <authorList>
            <person name="Zhang L."/>
        </authorList>
    </citation>
    <scope>NUCLEOTIDE SEQUENCE [LARGE SCALE GENOMIC DNA]</scope>
    <source>
        <strain evidence="6">LZ_2023a</strain>
        <tissue evidence="6">Muscle</tissue>
    </source>
</reference>
<evidence type="ECO:0000256" key="3">
    <source>
        <dbReference type="SAM" id="MobiDB-lite"/>
    </source>
</evidence>
<dbReference type="AlphaFoldDB" id="A0AAW0TPG9"/>
<keyword evidence="4" id="KW-1133">Transmembrane helix</keyword>